<dbReference type="Proteomes" id="UP000515123">
    <property type="component" value="Linkage group 17"/>
</dbReference>
<dbReference type="GeneID" id="109723109"/>
<name>A0A6P5GGE6_ANACO</name>
<evidence type="ECO:0000313" key="3">
    <source>
        <dbReference type="RefSeq" id="XP_020106917.1"/>
    </source>
</evidence>
<dbReference type="RefSeq" id="XP_020106917.1">
    <property type="nucleotide sequence ID" value="XM_020251328.1"/>
</dbReference>
<accession>A0A6P5GGE6</accession>
<feature type="compositionally biased region" description="Acidic residues" evidence="1">
    <location>
        <begin position="76"/>
        <end position="85"/>
    </location>
</feature>
<organism evidence="2 3">
    <name type="scientific">Ananas comosus</name>
    <name type="common">Pineapple</name>
    <name type="synonym">Ananas ananas</name>
    <dbReference type="NCBI Taxonomy" id="4615"/>
    <lineage>
        <taxon>Eukaryota</taxon>
        <taxon>Viridiplantae</taxon>
        <taxon>Streptophyta</taxon>
        <taxon>Embryophyta</taxon>
        <taxon>Tracheophyta</taxon>
        <taxon>Spermatophyta</taxon>
        <taxon>Magnoliopsida</taxon>
        <taxon>Liliopsida</taxon>
        <taxon>Poales</taxon>
        <taxon>Bromeliaceae</taxon>
        <taxon>Bromelioideae</taxon>
        <taxon>Ananas</taxon>
    </lineage>
</organism>
<feature type="compositionally biased region" description="Basic and acidic residues" evidence="1">
    <location>
        <begin position="41"/>
        <end position="53"/>
    </location>
</feature>
<feature type="region of interest" description="Disordered" evidence="1">
    <location>
        <begin position="41"/>
        <end position="137"/>
    </location>
</feature>
<protein>
    <submittedName>
        <fullName evidence="3">Uncharacterized protein LOC109723109</fullName>
    </submittedName>
</protein>
<proteinExistence type="predicted"/>
<gene>
    <name evidence="3" type="primary">LOC109723109</name>
</gene>
<reference evidence="3" key="2">
    <citation type="submission" date="2025-08" db="UniProtKB">
        <authorList>
            <consortium name="RefSeq"/>
        </authorList>
    </citation>
    <scope>IDENTIFICATION</scope>
    <source>
        <tissue evidence="3">Leaf</tissue>
    </source>
</reference>
<dbReference type="Gramene" id="Aco016679.1.mrna1">
    <property type="protein sequence ID" value="Aco016679.1.mrna1.cds1"/>
    <property type="gene ID" value="Aco016679.1.path1"/>
</dbReference>
<reference evidence="2" key="1">
    <citation type="journal article" date="2015" name="Nat. Genet.">
        <title>The pineapple genome and the evolution of CAM photosynthesis.</title>
        <authorList>
            <person name="Ming R."/>
            <person name="VanBuren R."/>
            <person name="Wai C.M."/>
            <person name="Tang H."/>
            <person name="Schatz M.C."/>
            <person name="Bowers J.E."/>
            <person name="Lyons E."/>
            <person name="Wang M.L."/>
            <person name="Chen J."/>
            <person name="Biggers E."/>
            <person name="Zhang J."/>
            <person name="Huang L."/>
            <person name="Zhang L."/>
            <person name="Miao W."/>
            <person name="Zhang J."/>
            <person name="Ye Z."/>
            <person name="Miao C."/>
            <person name="Lin Z."/>
            <person name="Wang H."/>
            <person name="Zhou H."/>
            <person name="Yim W.C."/>
            <person name="Priest H.D."/>
            <person name="Zheng C."/>
            <person name="Woodhouse M."/>
            <person name="Edger P.P."/>
            <person name="Guyot R."/>
            <person name="Guo H.B."/>
            <person name="Guo H."/>
            <person name="Zheng G."/>
            <person name="Singh R."/>
            <person name="Sharma A."/>
            <person name="Min X."/>
            <person name="Zheng Y."/>
            <person name="Lee H."/>
            <person name="Gurtowski J."/>
            <person name="Sedlazeck F.J."/>
            <person name="Harkess A."/>
            <person name="McKain M.R."/>
            <person name="Liao Z."/>
            <person name="Fang J."/>
            <person name="Liu J."/>
            <person name="Zhang X."/>
            <person name="Zhang Q."/>
            <person name="Hu W."/>
            <person name="Qin Y."/>
            <person name="Wang K."/>
            <person name="Chen L.Y."/>
            <person name="Shirley N."/>
            <person name="Lin Y.R."/>
            <person name="Liu L.Y."/>
            <person name="Hernandez A.G."/>
            <person name="Wright C.L."/>
            <person name="Bulone V."/>
            <person name="Tuskan G.A."/>
            <person name="Heath K."/>
            <person name="Zee F."/>
            <person name="Moore P.H."/>
            <person name="Sunkar R."/>
            <person name="Leebens-Mack J.H."/>
            <person name="Mockler T."/>
            <person name="Bennetzen J.L."/>
            <person name="Freeling M."/>
            <person name="Sankoff D."/>
            <person name="Paterson A.H."/>
            <person name="Zhu X."/>
            <person name="Yang X."/>
            <person name="Smith J.A."/>
            <person name="Cushman J.C."/>
            <person name="Paull R.E."/>
            <person name="Yu Q."/>
        </authorList>
    </citation>
    <scope>NUCLEOTIDE SEQUENCE [LARGE SCALE GENOMIC DNA]</scope>
    <source>
        <strain evidence="2">cv. F153</strain>
    </source>
</reference>
<sequence>METRAVRRDEEGKKKAERVVVAAVPRTRKPETMRYVEKKLVDKGLQRMDRHPVDGLGGLGAPPPKSGHGGKFTWEGPEDPAEAELDPAPPALDPRDPNYDDDQEQLEKGRGRRGGGGGGGGAAEDDDDDDEAAEEKIVGEVEVAKVAEAREGVSRIEILPPLQLQP</sequence>
<evidence type="ECO:0000313" key="2">
    <source>
        <dbReference type="Proteomes" id="UP000515123"/>
    </source>
</evidence>
<dbReference type="AlphaFoldDB" id="A0A6P5GGE6"/>
<feature type="compositionally biased region" description="Acidic residues" evidence="1">
    <location>
        <begin position="123"/>
        <end position="133"/>
    </location>
</feature>
<keyword evidence="2" id="KW-1185">Reference proteome</keyword>
<evidence type="ECO:0000256" key="1">
    <source>
        <dbReference type="SAM" id="MobiDB-lite"/>
    </source>
</evidence>
<dbReference type="OrthoDB" id="1899413at2759"/>